<dbReference type="RefSeq" id="XP_007369703.1">
    <property type="nucleotide sequence ID" value="XM_007369641.1"/>
</dbReference>
<accession>R7SR97</accession>
<proteinExistence type="predicted"/>
<evidence type="ECO:0000256" key="1">
    <source>
        <dbReference type="SAM" id="MobiDB-lite"/>
    </source>
</evidence>
<dbReference type="EMBL" id="JH719449">
    <property type="protein sequence ID" value="EJF57507.1"/>
    <property type="molecule type" value="Genomic_DNA"/>
</dbReference>
<evidence type="ECO:0000313" key="3">
    <source>
        <dbReference type="Proteomes" id="UP000053319"/>
    </source>
</evidence>
<sequence length="193" mass="21353">MPNFTRPEDFEIQGGLGRCTVCNPPGHGQWVKLGNLRIHEDQRVHKNNVEQKLRREREAQAAAQRRMAPPLLPVTGQLPSPQTEFDVEFEYSALTESSSYHADVAPLDNSEAGQRTQRISLAMQNALAGRVFFTAGEESSLAGGDSEVTLEDVLAGAGILRAIMRPEEEEEEEVPVHDGYEVSEDDPTGEHFL</sequence>
<organism evidence="2 3">
    <name type="scientific">Dichomitus squalens (strain LYAD-421)</name>
    <name type="common">Western red white-rot fungus</name>
    <dbReference type="NCBI Taxonomy" id="732165"/>
    <lineage>
        <taxon>Eukaryota</taxon>
        <taxon>Fungi</taxon>
        <taxon>Dikarya</taxon>
        <taxon>Basidiomycota</taxon>
        <taxon>Agaricomycotina</taxon>
        <taxon>Agaricomycetes</taxon>
        <taxon>Polyporales</taxon>
        <taxon>Polyporaceae</taxon>
        <taxon>Dichomitus</taxon>
    </lineage>
</organism>
<feature type="region of interest" description="Disordered" evidence="1">
    <location>
        <begin position="165"/>
        <end position="193"/>
    </location>
</feature>
<protein>
    <submittedName>
        <fullName evidence="2">Uncharacterized protein</fullName>
    </submittedName>
</protein>
<dbReference type="HOGENOM" id="CLU_1408724_0_0_1"/>
<dbReference type="Proteomes" id="UP000053319">
    <property type="component" value="Unassembled WGS sequence"/>
</dbReference>
<reference evidence="2 3" key="1">
    <citation type="journal article" date="2012" name="Science">
        <title>The Paleozoic origin of enzymatic lignin decomposition reconstructed from 31 fungal genomes.</title>
        <authorList>
            <person name="Floudas D."/>
            <person name="Binder M."/>
            <person name="Riley R."/>
            <person name="Barry K."/>
            <person name="Blanchette R.A."/>
            <person name="Henrissat B."/>
            <person name="Martinez A.T."/>
            <person name="Otillar R."/>
            <person name="Spatafora J.W."/>
            <person name="Yadav J.S."/>
            <person name="Aerts A."/>
            <person name="Benoit I."/>
            <person name="Boyd A."/>
            <person name="Carlson A."/>
            <person name="Copeland A."/>
            <person name="Coutinho P.M."/>
            <person name="de Vries R.P."/>
            <person name="Ferreira P."/>
            <person name="Findley K."/>
            <person name="Foster B."/>
            <person name="Gaskell J."/>
            <person name="Glotzer D."/>
            <person name="Gorecki P."/>
            <person name="Heitman J."/>
            <person name="Hesse C."/>
            <person name="Hori C."/>
            <person name="Igarashi K."/>
            <person name="Jurgens J.A."/>
            <person name="Kallen N."/>
            <person name="Kersten P."/>
            <person name="Kohler A."/>
            <person name="Kuees U."/>
            <person name="Kumar T.K.A."/>
            <person name="Kuo A."/>
            <person name="LaButti K."/>
            <person name="Larrondo L.F."/>
            <person name="Lindquist E."/>
            <person name="Ling A."/>
            <person name="Lombard V."/>
            <person name="Lucas S."/>
            <person name="Lundell T."/>
            <person name="Martin R."/>
            <person name="McLaughlin D.J."/>
            <person name="Morgenstern I."/>
            <person name="Morin E."/>
            <person name="Murat C."/>
            <person name="Nagy L.G."/>
            <person name="Nolan M."/>
            <person name="Ohm R.A."/>
            <person name="Patyshakuliyeva A."/>
            <person name="Rokas A."/>
            <person name="Ruiz-Duenas F.J."/>
            <person name="Sabat G."/>
            <person name="Salamov A."/>
            <person name="Samejima M."/>
            <person name="Schmutz J."/>
            <person name="Slot J.C."/>
            <person name="St John F."/>
            <person name="Stenlid J."/>
            <person name="Sun H."/>
            <person name="Sun S."/>
            <person name="Syed K."/>
            <person name="Tsang A."/>
            <person name="Wiebenga A."/>
            <person name="Young D."/>
            <person name="Pisabarro A."/>
            <person name="Eastwood D.C."/>
            <person name="Martin F."/>
            <person name="Cullen D."/>
            <person name="Grigoriev I.V."/>
            <person name="Hibbett D.S."/>
        </authorList>
    </citation>
    <scope>NUCLEOTIDE SEQUENCE [LARGE SCALE GENOMIC DNA]</scope>
    <source>
        <strain evidence="2 3">LYAD-421 SS1</strain>
    </source>
</reference>
<dbReference type="AlphaFoldDB" id="R7SR97"/>
<dbReference type="KEGG" id="dsq:DICSQDRAFT_173846"/>
<evidence type="ECO:0000313" key="2">
    <source>
        <dbReference type="EMBL" id="EJF57507.1"/>
    </source>
</evidence>
<gene>
    <name evidence="2" type="ORF">DICSQDRAFT_173846</name>
</gene>
<name>R7SR97_DICSQ</name>
<dbReference type="GeneID" id="18839835"/>